<reference evidence="2" key="2">
    <citation type="journal article" date="2021" name="PeerJ">
        <title>Extensive microbial diversity within the chicken gut microbiome revealed by metagenomics and culture.</title>
        <authorList>
            <person name="Gilroy R."/>
            <person name="Ravi A."/>
            <person name="Getino M."/>
            <person name="Pursley I."/>
            <person name="Horton D.L."/>
            <person name="Alikhan N.F."/>
            <person name="Baker D."/>
            <person name="Gharbi K."/>
            <person name="Hall N."/>
            <person name="Watson M."/>
            <person name="Adriaenssens E.M."/>
            <person name="Foster-Nyarko E."/>
            <person name="Jarju S."/>
            <person name="Secka A."/>
            <person name="Antonio M."/>
            <person name="Oren A."/>
            <person name="Chaudhuri R.R."/>
            <person name="La Ragione R."/>
            <person name="Hildebrand F."/>
            <person name="Pallen M.J."/>
        </authorList>
    </citation>
    <scope>NUCLEOTIDE SEQUENCE</scope>
    <source>
        <strain evidence="2">ChiHjej12B11-29160</strain>
    </source>
</reference>
<reference evidence="2" key="1">
    <citation type="submission" date="2020-10" db="EMBL/GenBank/DDBJ databases">
        <authorList>
            <person name="Gilroy R."/>
        </authorList>
    </citation>
    <scope>NUCLEOTIDE SEQUENCE</scope>
    <source>
        <strain evidence="2">ChiHjej12B11-29160</strain>
    </source>
</reference>
<keyword evidence="1" id="KW-0812">Transmembrane</keyword>
<proteinExistence type="predicted"/>
<accession>A0A9D1HZU8</accession>
<protein>
    <submittedName>
        <fullName evidence="2">Uncharacterized protein</fullName>
    </submittedName>
</protein>
<feature type="transmembrane region" description="Helical" evidence="1">
    <location>
        <begin position="12"/>
        <end position="45"/>
    </location>
</feature>
<evidence type="ECO:0000313" key="2">
    <source>
        <dbReference type="EMBL" id="HIU24618.1"/>
    </source>
</evidence>
<comment type="caution">
    <text evidence="2">The sequence shown here is derived from an EMBL/GenBank/DDBJ whole genome shotgun (WGS) entry which is preliminary data.</text>
</comment>
<gene>
    <name evidence="2" type="ORF">IAD17_06820</name>
</gene>
<evidence type="ECO:0000256" key="1">
    <source>
        <dbReference type="SAM" id="Phobius"/>
    </source>
</evidence>
<evidence type="ECO:0000313" key="3">
    <source>
        <dbReference type="Proteomes" id="UP000824078"/>
    </source>
</evidence>
<dbReference type="AlphaFoldDB" id="A0A9D1HZU8"/>
<keyword evidence="1" id="KW-1133">Transmembrane helix</keyword>
<name>A0A9D1HZU8_9ACTN</name>
<sequence length="89" mass="9948">MRASNHKIRRMAWYIGVLFAAVLTVLAFLTRNLMLTIALVVLVWALKRNTDLVSIADVYRGKGVTDEMFDNGSAQKMTQAEAANDVHHS</sequence>
<dbReference type="Proteomes" id="UP000824078">
    <property type="component" value="Unassembled WGS sequence"/>
</dbReference>
<keyword evidence="1" id="KW-0472">Membrane</keyword>
<dbReference type="EMBL" id="DVMQ01000018">
    <property type="protein sequence ID" value="HIU24618.1"/>
    <property type="molecule type" value="Genomic_DNA"/>
</dbReference>
<organism evidence="2 3">
    <name type="scientific">Candidatus Coprovicinus avistercoris</name>
    <dbReference type="NCBI Taxonomy" id="2840754"/>
    <lineage>
        <taxon>Bacteria</taxon>
        <taxon>Bacillati</taxon>
        <taxon>Actinomycetota</taxon>
        <taxon>Coriobacteriia</taxon>
        <taxon>Coriobacteriales</taxon>
        <taxon>Coriobacteriaceae</taxon>
        <taxon>Coriobacteriaceae incertae sedis</taxon>
        <taxon>Candidatus Coprovicinus</taxon>
    </lineage>
</organism>